<sequence length="47" mass="5666">SDGKQELFAFPPRSSDSSNDTDSKRRVERKREYSFFFNRTTKELNYQ</sequence>
<gene>
    <name evidence="4" type="ORF">AVEN_206028_1</name>
    <name evidence="5" type="ORF">AVEN_222600_1</name>
    <name evidence="2" type="ORF">AVEN_228096_1</name>
    <name evidence="3" type="ORF">AVEN_71927_1</name>
</gene>
<feature type="region of interest" description="Disordered" evidence="1">
    <location>
        <begin position="1"/>
        <end position="27"/>
    </location>
</feature>
<evidence type="ECO:0000313" key="4">
    <source>
        <dbReference type="EMBL" id="GBN35284.1"/>
    </source>
</evidence>
<proteinExistence type="predicted"/>
<evidence type="ECO:0000313" key="2">
    <source>
        <dbReference type="EMBL" id="GBN35171.1"/>
    </source>
</evidence>
<dbReference type="AlphaFoldDB" id="A0A4Y2N750"/>
<dbReference type="Proteomes" id="UP000499080">
    <property type="component" value="Unassembled WGS sequence"/>
</dbReference>
<dbReference type="EMBL" id="BGPR01208116">
    <property type="protein sequence ID" value="GBN35171.1"/>
    <property type="molecule type" value="Genomic_DNA"/>
</dbReference>
<protein>
    <submittedName>
        <fullName evidence="2">Uncharacterized protein</fullName>
    </submittedName>
</protein>
<dbReference type="EMBL" id="BGPR01208172">
    <property type="protein sequence ID" value="GBN35301.1"/>
    <property type="molecule type" value="Genomic_DNA"/>
</dbReference>
<dbReference type="EMBL" id="BGPR01208165">
    <property type="protein sequence ID" value="GBN35284.1"/>
    <property type="molecule type" value="Genomic_DNA"/>
</dbReference>
<evidence type="ECO:0000313" key="3">
    <source>
        <dbReference type="EMBL" id="GBN35224.1"/>
    </source>
</evidence>
<accession>A0A4Y2N750</accession>
<keyword evidence="6" id="KW-1185">Reference proteome</keyword>
<evidence type="ECO:0000313" key="5">
    <source>
        <dbReference type="EMBL" id="GBN35301.1"/>
    </source>
</evidence>
<evidence type="ECO:0000313" key="6">
    <source>
        <dbReference type="Proteomes" id="UP000499080"/>
    </source>
</evidence>
<evidence type="ECO:0000256" key="1">
    <source>
        <dbReference type="SAM" id="MobiDB-lite"/>
    </source>
</evidence>
<reference evidence="2 6" key="1">
    <citation type="journal article" date="2019" name="Sci. Rep.">
        <title>Orb-weaving spider Araneus ventricosus genome elucidates the spidroin gene catalogue.</title>
        <authorList>
            <person name="Kono N."/>
            <person name="Nakamura H."/>
            <person name="Ohtoshi R."/>
            <person name="Moran D.A.P."/>
            <person name="Shinohara A."/>
            <person name="Yoshida Y."/>
            <person name="Fujiwara M."/>
            <person name="Mori M."/>
            <person name="Tomita M."/>
            <person name="Arakawa K."/>
        </authorList>
    </citation>
    <scope>NUCLEOTIDE SEQUENCE [LARGE SCALE GENOMIC DNA]</scope>
</reference>
<comment type="caution">
    <text evidence="2">The sequence shown here is derived from an EMBL/GenBank/DDBJ whole genome shotgun (WGS) entry which is preliminary data.</text>
</comment>
<dbReference type="EMBL" id="BGPR01208142">
    <property type="protein sequence ID" value="GBN35224.1"/>
    <property type="molecule type" value="Genomic_DNA"/>
</dbReference>
<organism evidence="2 6">
    <name type="scientific">Araneus ventricosus</name>
    <name type="common">Orbweaver spider</name>
    <name type="synonym">Epeira ventricosa</name>
    <dbReference type="NCBI Taxonomy" id="182803"/>
    <lineage>
        <taxon>Eukaryota</taxon>
        <taxon>Metazoa</taxon>
        <taxon>Ecdysozoa</taxon>
        <taxon>Arthropoda</taxon>
        <taxon>Chelicerata</taxon>
        <taxon>Arachnida</taxon>
        <taxon>Araneae</taxon>
        <taxon>Araneomorphae</taxon>
        <taxon>Entelegynae</taxon>
        <taxon>Araneoidea</taxon>
        <taxon>Araneidae</taxon>
        <taxon>Araneus</taxon>
    </lineage>
</organism>
<feature type="non-terminal residue" evidence="2">
    <location>
        <position position="1"/>
    </location>
</feature>
<name>A0A4Y2N750_ARAVE</name>